<feature type="domain" description="OmpA-like" evidence="4">
    <location>
        <begin position="81"/>
        <end position="191"/>
    </location>
</feature>
<comment type="caution">
    <text evidence="5">The sequence shown here is derived from an EMBL/GenBank/DDBJ whole genome shotgun (WGS) entry which is preliminary data.</text>
</comment>
<comment type="subcellular location">
    <subcellularLocation>
        <location evidence="1">Cell outer membrane</location>
    </subcellularLocation>
</comment>
<reference evidence="5" key="1">
    <citation type="submission" date="2016-10" db="EMBL/GenBank/DDBJ databases">
        <title>Sequence of Gallionella enrichment culture.</title>
        <authorList>
            <person name="Poehlein A."/>
            <person name="Muehling M."/>
            <person name="Daniel R."/>
        </authorList>
    </citation>
    <scope>NUCLEOTIDE SEQUENCE</scope>
</reference>
<dbReference type="SUPFAM" id="SSF103088">
    <property type="entry name" value="OmpA-like"/>
    <property type="match status" value="1"/>
</dbReference>
<gene>
    <name evidence="5" type="primary">oprF_11</name>
    <name evidence="5" type="ORF">GALL_540480</name>
</gene>
<dbReference type="EMBL" id="MLJW01008149">
    <property type="protein sequence ID" value="OIQ64401.1"/>
    <property type="molecule type" value="Genomic_DNA"/>
</dbReference>
<dbReference type="PANTHER" id="PTHR30329:SF21">
    <property type="entry name" value="LIPOPROTEIN YIAD-RELATED"/>
    <property type="match status" value="1"/>
</dbReference>
<evidence type="ECO:0000313" key="5">
    <source>
        <dbReference type="EMBL" id="OIQ64401.1"/>
    </source>
</evidence>
<dbReference type="InterPro" id="IPR050330">
    <property type="entry name" value="Bact_OuterMem_StrucFunc"/>
</dbReference>
<dbReference type="Gene3D" id="3.30.1330.60">
    <property type="entry name" value="OmpA-like domain"/>
    <property type="match status" value="1"/>
</dbReference>
<name>A0A1J5NYQ9_9ZZZZ</name>
<dbReference type="GO" id="GO:0009279">
    <property type="term" value="C:cell outer membrane"/>
    <property type="evidence" value="ECO:0007669"/>
    <property type="project" value="UniProtKB-SubCell"/>
</dbReference>
<evidence type="ECO:0000256" key="2">
    <source>
        <dbReference type="ARBA" id="ARBA00023136"/>
    </source>
</evidence>
<proteinExistence type="predicted"/>
<dbReference type="PRINTS" id="PR01021">
    <property type="entry name" value="OMPADOMAIN"/>
</dbReference>
<dbReference type="CDD" id="cd07185">
    <property type="entry name" value="OmpA_C-like"/>
    <property type="match status" value="1"/>
</dbReference>
<dbReference type="InterPro" id="IPR006665">
    <property type="entry name" value="OmpA-like"/>
</dbReference>
<keyword evidence="3" id="KW-0998">Cell outer membrane</keyword>
<dbReference type="PANTHER" id="PTHR30329">
    <property type="entry name" value="STATOR ELEMENT OF FLAGELLAR MOTOR COMPLEX"/>
    <property type="match status" value="1"/>
</dbReference>
<evidence type="ECO:0000256" key="1">
    <source>
        <dbReference type="ARBA" id="ARBA00004442"/>
    </source>
</evidence>
<dbReference type="Pfam" id="PF00691">
    <property type="entry name" value="OmpA"/>
    <property type="match status" value="1"/>
</dbReference>
<dbReference type="AlphaFoldDB" id="A0A1J5NYQ9"/>
<dbReference type="PROSITE" id="PS51123">
    <property type="entry name" value="OMPA_2"/>
    <property type="match status" value="1"/>
</dbReference>
<accession>A0A1J5NYQ9</accession>
<dbReference type="InterPro" id="IPR036737">
    <property type="entry name" value="OmpA-like_sf"/>
</dbReference>
<organism evidence="5">
    <name type="scientific">mine drainage metagenome</name>
    <dbReference type="NCBI Taxonomy" id="410659"/>
    <lineage>
        <taxon>unclassified sequences</taxon>
        <taxon>metagenomes</taxon>
        <taxon>ecological metagenomes</taxon>
    </lineage>
</organism>
<dbReference type="InterPro" id="IPR006664">
    <property type="entry name" value="OMP_bac"/>
</dbReference>
<keyword evidence="2" id="KW-0472">Membrane</keyword>
<evidence type="ECO:0000256" key="3">
    <source>
        <dbReference type="ARBA" id="ARBA00023237"/>
    </source>
</evidence>
<evidence type="ECO:0000259" key="4">
    <source>
        <dbReference type="PROSITE" id="PS51123"/>
    </source>
</evidence>
<protein>
    <submittedName>
        <fullName evidence="5">Outer membrane porin F</fullName>
    </submittedName>
</protein>
<sequence>MRQKSRAVSAAIIFFTFVVAVMATFTLTANSAKAAHYLDGAPSSIWVDPDGCQHFAIYNGWQGDMTPNYRPDGTVVCANAAPQTCMIASSDQLFATGQYYINAGERRRLEDFFRNNGSRGFAIAGHTDSVGGSAYNDQLSYNRANAVAEIARSAGANVVSVRGFGKRQPRATNATADGRALNRRVEIQCIN</sequence>